<keyword evidence="1" id="KW-0732">Signal</keyword>
<sequence length="199" mass="21121">MRLVYAAGGLLATAFLSACSAIPGFSPPPVDAIDLSAPALIQTARAFPRRQILIAEPSALKLLDGEDIVIRTGEGTVQLLNGVRWTDRLPQLIQARLAEAFQKTDSFGGVGLPGQGLAIDYQVVTDIRAFEIRTGASETTYVELFVRIVDDRNGVVRASRSVVAVAPVSGTGSAAYRAAFNTAFETATVEIVDWVVSSL</sequence>
<evidence type="ECO:0000256" key="1">
    <source>
        <dbReference type="SAM" id="SignalP"/>
    </source>
</evidence>
<dbReference type="Gene3D" id="3.40.50.10610">
    <property type="entry name" value="ABC-type transport auxiliary lipoprotein component"/>
    <property type="match status" value="1"/>
</dbReference>
<dbReference type="InterPro" id="IPR005586">
    <property type="entry name" value="ABC_trans_aux"/>
</dbReference>
<dbReference type="Proteomes" id="UP000053675">
    <property type="component" value="Unassembled WGS sequence"/>
</dbReference>
<dbReference type="STRING" id="472175.EL18_01117"/>
<dbReference type="SUPFAM" id="SSF159594">
    <property type="entry name" value="XCC0632-like"/>
    <property type="match status" value="1"/>
</dbReference>
<dbReference type="OrthoDB" id="9808689at2"/>
<protein>
    <submittedName>
        <fullName evidence="3">ABC transporter auxiliary component-like protein</fullName>
    </submittedName>
</protein>
<reference evidence="3 4" key="1">
    <citation type="submission" date="2014-05" db="EMBL/GenBank/DDBJ databases">
        <title>Draft Genome Sequence of Nitratireductor basaltis Strain UMTGB225, A Marine Bacterium Isolated from Green Barrel Tunicate.</title>
        <authorList>
            <person name="Gan H.Y."/>
        </authorList>
    </citation>
    <scope>NUCLEOTIDE SEQUENCE [LARGE SCALE GENOMIC DNA]</scope>
    <source>
        <strain evidence="3 4">UMTGB225</strain>
    </source>
</reference>
<evidence type="ECO:0000259" key="2">
    <source>
        <dbReference type="Pfam" id="PF03886"/>
    </source>
</evidence>
<feature type="domain" description="ABC-type transport auxiliary lipoprotein component" evidence="2">
    <location>
        <begin position="35"/>
        <end position="191"/>
    </location>
</feature>
<evidence type="ECO:0000313" key="3">
    <source>
        <dbReference type="EMBL" id="KFB10088.1"/>
    </source>
</evidence>
<dbReference type="RefSeq" id="WP_051913790.1">
    <property type="nucleotide sequence ID" value="NZ_JMQM01000001.1"/>
</dbReference>
<name>A0A084UAV2_9HYPH</name>
<feature type="chain" id="PRO_5001783113" evidence="1">
    <location>
        <begin position="21"/>
        <end position="199"/>
    </location>
</feature>
<keyword evidence="4" id="KW-1185">Reference proteome</keyword>
<proteinExistence type="predicted"/>
<dbReference type="PROSITE" id="PS51257">
    <property type="entry name" value="PROKAR_LIPOPROTEIN"/>
    <property type="match status" value="1"/>
</dbReference>
<comment type="caution">
    <text evidence="3">The sequence shown here is derived from an EMBL/GenBank/DDBJ whole genome shotgun (WGS) entry which is preliminary data.</text>
</comment>
<gene>
    <name evidence="3" type="ORF">EL18_01117</name>
</gene>
<dbReference type="PATRIC" id="fig|472175.3.peg.1125"/>
<dbReference type="Pfam" id="PF03886">
    <property type="entry name" value="ABC_trans_aux"/>
    <property type="match status" value="1"/>
</dbReference>
<feature type="signal peptide" evidence="1">
    <location>
        <begin position="1"/>
        <end position="20"/>
    </location>
</feature>
<organism evidence="3 4">
    <name type="scientific">Nitratireductor basaltis</name>
    <dbReference type="NCBI Taxonomy" id="472175"/>
    <lineage>
        <taxon>Bacteria</taxon>
        <taxon>Pseudomonadati</taxon>
        <taxon>Pseudomonadota</taxon>
        <taxon>Alphaproteobacteria</taxon>
        <taxon>Hyphomicrobiales</taxon>
        <taxon>Phyllobacteriaceae</taxon>
        <taxon>Nitratireductor</taxon>
    </lineage>
</organism>
<dbReference type="EMBL" id="JMQM01000001">
    <property type="protein sequence ID" value="KFB10088.1"/>
    <property type="molecule type" value="Genomic_DNA"/>
</dbReference>
<evidence type="ECO:0000313" key="4">
    <source>
        <dbReference type="Proteomes" id="UP000053675"/>
    </source>
</evidence>
<dbReference type="eggNOG" id="COG3218">
    <property type="taxonomic scope" value="Bacteria"/>
</dbReference>
<accession>A0A084UAV2</accession>
<dbReference type="AlphaFoldDB" id="A0A084UAV2"/>